<accession>A0A1G2MIS1</accession>
<name>A0A1G2MIS1_9BACT</name>
<dbReference type="AlphaFoldDB" id="A0A1G2MIS1"/>
<dbReference type="Proteomes" id="UP000177130">
    <property type="component" value="Unassembled WGS sequence"/>
</dbReference>
<evidence type="ECO:0000313" key="3">
    <source>
        <dbReference type="Proteomes" id="UP000177130"/>
    </source>
</evidence>
<gene>
    <name evidence="2" type="ORF">A3C72_01355</name>
</gene>
<organism evidence="2 3">
    <name type="scientific">Candidatus Taylorbacteria bacterium RIFCSPHIGHO2_02_FULL_43_32b</name>
    <dbReference type="NCBI Taxonomy" id="1802306"/>
    <lineage>
        <taxon>Bacteria</taxon>
        <taxon>Candidatus Tayloriibacteriota</taxon>
    </lineage>
</organism>
<keyword evidence="1" id="KW-1133">Transmembrane helix</keyword>
<reference evidence="2 3" key="1">
    <citation type="journal article" date="2016" name="Nat. Commun.">
        <title>Thousands of microbial genomes shed light on interconnected biogeochemical processes in an aquifer system.</title>
        <authorList>
            <person name="Anantharaman K."/>
            <person name="Brown C.T."/>
            <person name="Hug L.A."/>
            <person name="Sharon I."/>
            <person name="Castelle C.J."/>
            <person name="Probst A.J."/>
            <person name="Thomas B.C."/>
            <person name="Singh A."/>
            <person name="Wilkins M.J."/>
            <person name="Karaoz U."/>
            <person name="Brodie E.L."/>
            <person name="Williams K.H."/>
            <person name="Hubbard S.S."/>
            <person name="Banfield J.F."/>
        </authorList>
    </citation>
    <scope>NUCLEOTIDE SEQUENCE [LARGE SCALE GENOMIC DNA]</scope>
</reference>
<proteinExistence type="predicted"/>
<protein>
    <recommendedName>
        <fullName evidence="4">General secretion pathway GspH domain-containing protein</fullName>
    </recommendedName>
</protein>
<evidence type="ECO:0008006" key="4">
    <source>
        <dbReference type="Google" id="ProtNLM"/>
    </source>
</evidence>
<feature type="transmembrane region" description="Helical" evidence="1">
    <location>
        <begin position="12"/>
        <end position="41"/>
    </location>
</feature>
<keyword evidence="1" id="KW-0812">Transmembrane</keyword>
<keyword evidence="1" id="KW-0472">Membrane</keyword>
<dbReference type="PROSITE" id="PS00409">
    <property type="entry name" value="PROKAR_NTER_METHYL"/>
    <property type="match status" value="1"/>
</dbReference>
<dbReference type="EMBL" id="MHRK01000024">
    <property type="protein sequence ID" value="OHA23830.1"/>
    <property type="molecule type" value="Genomic_DNA"/>
</dbReference>
<evidence type="ECO:0000256" key="1">
    <source>
        <dbReference type="SAM" id="Phobius"/>
    </source>
</evidence>
<sequence length="166" mass="17597">MIFYSDRRSKVLSGLTLVEVLVVMAISTFILAGSMGTYVFFNNIRNTEALNKAANTVKFRLEEARSLTISSKDSSVYGVHLEATQVVLFKGDTYVAGAASNQVSALGAYAIISSINLSPSGSDIVFERLTGEASRTGTIVAAQVSDATKIKTITISKTGFASLVSP</sequence>
<dbReference type="InterPro" id="IPR012902">
    <property type="entry name" value="N_methyl_site"/>
</dbReference>
<comment type="caution">
    <text evidence="2">The sequence shown here is derived from an EMBL/GenBank/DDBJ whole genome shotgun (WGS) entry which is preliminary data.</text>
</comment>
<evidence type="ECO:0000313" key="2">
    <source>
        <dbReference type="EMBL" id="OHA23830.1"/>
    </source>
</evidence>
<dbReference type="STRING" id="1802306.A3C72_01355"/>